<dbReference type="AlphaFoldDB" id="U3CH47"/>
<comment type="caution">
    <text evidence="1">The sequence shown here is derived from an EMBL/GenBank/DDBJ whole genome shotgun (WGS) entry which is preliminary data.</text>
</comment>
<dbReference type="RefSeq" id="WP_021711326.1">
    <property type="nucleotide sequence ID" value="NZ_BAOB01000042.1"/>
</dbReference>
<dbReference type="OrthoDB" id="9787219at2"/>
<dbReference type="EMBL" id="BATL01000081">
    <property type="protein sequence ID" value="GAD77588.1"/>
    <property type="molecule type" value="Genomic_DNA"/>
</dbReference>
<accession>U3CH47</accession>
<evidence type="ECO:0000313" key="2">
    <source>
        <dbReference type="Proteomes" id="UP000016567"/>
    </source>
</evidence>
<sequence>MPQPNQIFLPLEHHNTDKTLFKQKKLAKQCLIEQSKTIQLIQADIALLLQRLAEFSPLDWLQSTLIKAKTLRLRKEKAMLCV</sequence>
<reference evidence="1 2" key="1">
    <citation type="submission" date="2013-09" db="EMBL/GenBank/DDBJ databases">
        <title>Whole genome shotgun sequence of Vibrio azureus NBRC 104587.</title>
        <authorList>
            <person name="Isaki S."/>
            <person name="Hosoyama A."/>
            <person name="Numata M."/>
            <person name="Hashimoto M."/>
            <person name="Hosoyama Y."/>
            <person name="Tsuchikane K."/>
            <person name="Noguchi M."/>
            <person name="Hirakata S."/>
            <person name="Ichikawa N."/>
            <person name="Ohji S."/>
            <person name="Yamazoe A."/>
            <person name="Fujita N."/>
        </authorList>
    </citation>
    <scope>NUCLEOTIDE SEQUENCE [LARGE SCALE GENOMIC DNA]</scope>
    <source>
        <strain evidence="1 2">NBRC 104587</strain>
    </source>
</reference>
<keyword evidence="2" id="KW-1185">Reference proteome</keyword>
<dbReference type="Proteomes" id="UP000016567">
    <property type="component" value="Unassembled WGS sequence"/>
</dbReference>
<dbReference type="STRING" id="1219077.VAZ01S_081_00090"/>
<evidence type="ECO:0000313" key="1">
    <source>
        <dbReference type="EMBL" id="GAD77588.1"/>
    </source>
</evidence>
<proteinExistence type="predicted"/>
<protein>
    <submittedName>
        <fullName evidence="1">Uncharacterized protein</fullName>
    </submittedName>
</protein>
<organism evidence="1 2">
    <name type="scientific">Vibrio azureus NBRC 104587</name>
    <dbReference type="NCBI Taxonomy" id="1219077"/>
    <lineage>
        <taxon>Bacteria</taxon>
        <taxon>Pseudomonadati</taxon>
        <taxon>Pseudomonadota</taxon>
        <taxon>Gammaproteobacteria</taxon>
        <taxon>Vibrionales</taxon>
        <taxon>Vibrionaceae</taxon>
        <taxon>Vibrio</taxon>
    </lineage>
</organism>
<gene>
    <name evidence="1" type="ORF">VAZ01S_081_00090</name>
</gene>
<name>U3CH47_9VIBR</name>